<dbReference type="SMART" id="SM00054">
    <property type="entry name" value="EFh"/>
    <property type="match status" value="2"/>
</dbReference>
<dbReference type="EMBL" id="CYKH01001024">
    <property type="protein sequence ID" value="CUG78664.1"/>
    <property type="molecule type" value="Genomic_DNA"/>
</dbReference>
<feature type="region of interest" description="Disordered" evidence="2">
    <location>
        <begin position="589"/>
        <end position="630"/>
    </location>
</feature>
<accession>A0A0S4J0U5</accession>
<keyword evidence="1" id="KW-0106">Calcium</keyword>
<feature type="compositionally biased region" description="Low complexity" evidence="2">
    <location>
        <begin position="204"/>
        <end position="230"/>
    </location>
</feature>
<dbReference type="PROSITE" id="PS00018">
    <property type="entry name" value="EF_HAND_1"/>
    <property type="match status" value="1"/>
</dbReference>
<evidence type="ECO:0000313" key="5">
    <source>
        <dbReference type="Proteomes" id="UP000051952"/>
    </source>
</evidence>
<keyword evidence="5" id="KW-1185">Reference proteome</keyword>
<evidence type="ECO:0000256" key="2">
    <source>
        <dbReference type="SAM" id="MobiDB-lite"/>
    </source>
</evidence>
<gene>
    <name evidence="4" type="ORF">BSAL_85860</name>
</gene>
<feature type="compositionally biased region" description="Low complexity" evidence="2">
    <location>
        <begin position="30"/>
        <end position="48"/>
    </location>
</feature>
<feature type="region of interest" description="Disordered" evidence="2">
    <location>
        <begin position="177"/>
        <end position="260"/>
    </location>
</feature>
<evidence type="ECO:0000259" key="3">
    <source>
        <dbReference type="PROSITE" id="PS50222"/>
    </source>
</evidence>
<sequence length="702" mass="75707">MPQHRSPSPRLNLGRLKKQQQQVRDTETHAASTSSPRSHGSPNSSASPNGETPVHGGGGVQTPLSSFRLGGMLSQRRQSRFGRIGSMLFRPDRRESVRFDQAPHHRKLVPVPEDLTHDEVHQVEEDFARFGPISSQLELTEFLATIGENISEEELLVLLKRIVSERSAEEAAATAALATARSRDSNNIGETSARGISRPSIMAPHPQQTPTQTQRTSIQPMSSSQSMQLSDGDDDSTSTPISNHQRRPHQTGSVAAAGHTTSTNRELKVILKKRFLRPFFALEDTLVLLRHIKAGVLLNRLSLDEAKEVFDALCADGLGVIDAAEFMRITKTFSLKLEVEQFVRDVDEDGSGQIELAEFRALLGRVSGGGGRSLAQSFATIHPHQRGGGGVPPARRKADDSDEDDFLENSANGGGALEKMGNNFSSVQYDGVSMVGSVVFGAEGSVDDQHTYAGGVGGGGQSHALSSPQDIVMGGGDLHGSMLITVPSAQATSATATQPVANNGNGGMGATTTTGWLTRSPTLASLQQQSQQQQQGDASSILDAHLRQIRRDLVNADADPLAGIEAAKPLASYIALQQRHVLAPMKVRMTRQQQKKENSAKDLRASPNRGGGGRVVRQQPPRRLAPVESHNHPSGVLLVAESSSATTPIKHVLSNSVPRDHVSPSPGSHLPPMLRPNRQPFHVAEGVFPEWRESYFQHMRPM</sequence>
<dbReference type="Proteomes" id="UP000051952">
    <property type="component" value="Unassembled WGS sequence"/>
</dbReference>
<proteinExistence type="predicted"/>
<dbReference type="InterPro" id="IPR011992">
    <property type="entry name" value="EF-hand-dom_pair"/>
</dbReference>
<dbReference type="CDD" id="cd00051">
    <property type="entry name" value="EFh"/>
    <property type="match status" value="1"/>
</dbReference>
<evidence type="ECO:0000256" key="1">
    <source>
        <dbReference type="ARBA" id="ARBA00022837"/>
    </source>
</evidence>
<organism evidence="4 5">
    <name type="scientific">Bodo saltans</name>
    <name type="common">Flagellated protozoan</name>
    <dbReference type="NCBI Taxonomy" id="75058"/>
    <lineage>
        <taxon>Eukaryota</taxon>
        <taxon>Discoba</taxon>
        <taxon>Euglenozoa</taxon>
        <taxon>Kinetoplastea</taxon>
        <taxon>Metakinetoplastina</taxon>
        <taxon>Eubodonida</taxon>
        <taxon>Bodonidae</taxon>
        <taxon>Bodo</taxon>
    </lineage>
</organism>
<feature type="region of interest" description="Disordered" evidence="2">
    <location>
        <begin position="655"/>
        <end position="674"/>
    </location>
</feature>
<dbReference type="InterPro" id="IPR002048">
    <property type="entry name" value="EF_hand_dom"/>
</dbReference>
<evidence type="ECO:0000313" key="4">
    <source>
        <dbReference type="EMBL" id="CUG78664.1"/>
    </source>
</evidence>
<feature type="domain" description="EF-hand" evidence="3">
    <location>
        <begin position="334"/>
        <end position="369"/>
    </location>
</feature>
<name>A0A0S4J0U5_BODSA</name>
<dbReference type="AlphaFoldDB" id="A0A0S4J0U5"/>
<dbReference type="InterPro" id="IPR018247">
    <property type="entry name" value="EF_Hand_1_Ca_BS"/>
</dbReference>
<dbReference type="VEuPathDB" id="TriTrypDB:BSAL_85860"/>
<reference evidence="5" key="1">
    <citation type="submission" date="2015-09" db="EMBL/GenBank/DDBJ databases">
        <authorList>
            <consortium name="Pathogen Informatics"/>
        </authorList>
    </citation>
    <scope>NUCLEOTIDE SEQUENCE [LARGE SCALE GENOMIC DNA]</scope>
    <source>
        <strain evidence="5">Lake Konstanz</strain>
    </source>
</reference>
<feature type="region of interest" description="Disordered" evidence="2">
    <location>
        <begin position="1"/>
        <end position="66"/>
    </location>
</feature>
<dbReference type="GO" id="GO:0005509">
    <property type="term" value="F:calcium ion binding"/>
    <property type="evidence" value="ECO:0007669"/>
    <property type="project" value="InterPro"/>
</dbReference>
<feature type="region of interest" description="Disordered" evidence="2">
    <location>
        <begin position="382"/>
        <end position="414"/>
    </location>
</feature>
<dbReference type="PROSITE" id="PS50222">
    <property type="entry name" value="EF_HAND_2"/>
    <property type="match status" value="1"/>
</dbReference>
<dbReference type="Gene3D" id="1.10.238.10">
    <property type="entry name" value="EF-hand"/>
    <property type="match status" value="1"/>
</dbReference>
<protein>
    <recommendedName>
        <fullName evidence="3">EF-hand domain-containing protein</fullName>
    </recommendedName>
</protein>
<dbReference type="SUPFAM" id="SSF47473">
    <property type="entry name" value="EF-hand"/>
    <property type="match status" value="1"/>
</dbReference>
<feature type="compositionally biased region" description="Basic and acidic residues" evidence="2">
    <location>
        <begin position="594"/>
        <end position="604"/>
    </location>
</feature>